<dbReference type="Proteomes" id="UP000578569">
    <property type="component" value="Unassembled WGS sequence"/>
</dbReference>
<dbReference type="AlphaFoldDB" id="A0A839Z1L2"/>
<evidence type="ECO:0008006" key="4">
    <source>
        <dbReference type="Google" id="ProtNLM"/>
    </source>
</evidence>
<organism evidence="2 3">
    <name type="scientific">Sphingomicrobium lutaoense</name>
    <dbReference type="NCBI Taxonomy" id="515949"/>
    <lineage>
        <taxon>Bacteria</taxon>
        <taxon>Pseudomonadati</taxon>
        <taxon>Pseudomonadota</taxon>
        <taxon>Alphaproteobacteria</taxon>
        <taxon>Sphingomonadales</taxon>
        <taxon>Sphingomonadaceae</taxon>
        <taxon>Sphingomicrobium</taxon>
    </lineage>
</organism>
<name>A0A839Z1L2_9SPHN</name>
<dbReference type="PROSITE" id="PS51257">
    <property type="entry name" value="PROKAR_LIPOPROTEIN"/>
    <property type="match status" value="1"/>
</dbReference>
<reference evidence="2 3" key="1">
    <citation type="submission" date="2020-08" db="EMBL/GenBank/DDBJ databases">
        <title>Genomic Encyclopedia of Type Strains, Phase IV (KMG-IV): sequencing the most valuable type-strain genomes for metagenomic binning, comparative biology and taxonomic classification.</title>
        <authorList>
            <person name="Goeker M."/>
        </authorList>
    </citation>
    <scope>NUCLEOTIDE SEQUENCE [LARGE SCALE GENOMIC DNA]</scope>
    <source>
        <strain evidence="2 3">DSM 24194</strain>
    </source>
</reference>
<accession>A0A839Z1L2</accession>
<keyword evidence="1" id="KW-0732">Signal</keyword>
<dbReference type="RefSeq" id="WP_183932896.1">
    <property type="nucleotide sequence ID" value="NZ_JACICF010000001.1"/>
</dbReference>
<proteinExistence type="predicted"/>
<dbReference type="EMBL" id="JACICF010000001">
    <property type="protein sequence ID" value="MBB3763562.1"/>
    <property type="molecule type" value="Genomic_DNA"/>
</dbReference>
<gene>
    <name evidence="2" type="ORF">FHS50_000585</name>
</gene>
<evidence type="ECO:0000313" key="3">
    <source>
        <dbReference type="Proteomes" id="UP000578569"/>
    </source>
</evidence>
<evidence type="ECO:0000256" key="1">
    <source>
        <dbReference type="SAM" id="SignalP"/>
    </source>
</evidence>
<protein>
    <recommendedName>
        <fullName evidence="4">Lipoprotein</fullName>
    </recommendedName>
</protein>
<comment type="caution">
    <text evidence="2">The sequence shown here is derived from an EMBL/GenBank/DDBJ whole genome shotgun (WGS) entry which is preliminary data.</text>
</comment>
<feature type="chain" id="PRO_5032765736" description="Lipoprotein" evidence="1">
    <location>
        <begin position="20"/>
        <end position="206"/>
    </location>
</feature>
<sequence length="206" mass="23258">MIKRLVLIVAVATSLSACAAGPGLGGNIFRLAEEGREYKVGSDRLAVTPPRAWNRLGTRRLFTDVREVEDWTLNGPYLDTLSFVSGLKDGRAIVYQRKRDIRQVPKFDARMTPPEIASMLESYYRARGGALQFEQTGLKPRQFLGHPGFQFDFDYLGGDELWRRGRAVGAIVEGRLYLILLEGTRQHYFDEALPDFEAMVQSARLT</sequence>
<keyword evidence="3" id="KW-1185">Reference proteome</keyword>
<feature type="signal peptide" evidence="1">
    <location>
        <begin position="1"/>
        <end position="19"/>
    </location>
</feature>
<evidence type="ECO:0000313" key="2">
    <source>
        <dbReference type="EMBL" id="MBB3763562.1"/>
    </source>
</evidence>